<reference evidence="2" key="1">
    <citation type="submission" date="2022-11" db="UniProtKB">
        <authorList>
            <consortium name="WormBaseParasite"/>
        </authorList>
    </citation>
    <scope>IDENTIFICATION</scope>
</reference>
<dbReference type="GO" id="GO:0003676">
    <property type="term" value="F:nucleic acid binding"/>
    <property type="evidence" value="ECO:0007669"/>
    <property type="project" value="InterPro"/>
</dbReference>
<dbReference type="InterPro" id="IPR036397">
    <property type="entry name" value="RNaseH_sf"/>
</dbReference>
<evidence type="ECO:0000313" key="2">
    <source>
        <dbReference type="WBParaSite" id="jg9590"/>
    </source>
</evidence>
<organism evidence="1 2">
    <name type="scientific">Ditylenchus dipsaci</name>
    <dbReference type="NCBI Taxonomy" id="166011"/>
    <lineage>
        <taxon>Eukaryota</taxon>
        <taxon>Metazoa</taxon>
        <taxon>Ecdysozoa</taxon>
        <taxon>Nematoda</taxon>
        <taxon>Chromadorea</taxon>
        <taxon>Rhabditida</taxon>
        <taxon>Tylenchina</taxon>
        <taxon>Tylenchomorpha</taxon>
        <taxon>Sphaerularioidea</taxon>
        <taxon>Anguinidae</taxon>
        <taxon>Anguininae</taxon>
        <taxon>Ditylenchus</taxon>
    </lineage>
</organism>
<dbReference type="WBParaSite" id="jg9590">
    <property type="protein sequence ID" value="jg9590"/>
    <property type="gene ID" value="jg9590"/>
</dbReference>
<dbReference type="Gene3D" id="3.30.420.10">
    <property type="entry name" value="Ribonuclease H-like superfamily/Ribonuclease H"/>
    <property type="match status" value="1"/>
</dbReference>
<proteinExistence type="predicted"/>
<protein>
    <submittedName>
        <fullName evidence="2">Transposase</fullName>
    </submittedName>
</protein>
<accession>A0A915ETB4</accession>
<evidence type="ECO:0000313" key="1">
    <source>
        <dbReference type="Proteomes" id="UP000887574"/>
    </source>
</evidence>
<name>A0A915ETB4_9BILA</name>
<keyword evidence="1" id="KW-1185">Reference proteome</keyword>
<sequence length="160" mass="18776">MEPSFVERLIKVSAVRIGWKQYVRRPVGKRDDHRYQRPTVKHGGGSLMVWGCFSGSYNELLRTNLVATEQFQMSDGWIFQHDNDPKHKSKVVSAWLDEQEIVAMHWPAQNQKAPLFKFGQMFDVIVEEWKAIPLETLMKLIRSMPRRCEEVVEQKGYPTR</sequence>
<dbReference type="AlphaFoldDB" id="A0A915ETB4"/>
<dbReference type="Proteomes" id="UP000887574">
    <property type="component" value="Unplaced"/>
</dbReference>